<feature type="coiled-coil region" evidence="1">
    <location>
        <begin position="72"/>
        <end position="106"/>
    </location>
</feature>
<comment type="caution">
    <text evidence="3">The sequence shown here is derived from an EMBL/GenBank/DDBJ whole genome shotgun (WGS) entry which is preliminary data.</text>
</comment>
<name>A0A371FBS9_MUCPR</name>
<protein>
    <submittedName>
        <fullName evidence="3">Uncharacterized protein</fullName>
    </submittedName>
</protein>
<proteinExistence type="predicted"/>
<keyword evidence="1" id="KW-0175">Coiled coil</keyword>
<accession>A0A371FBS9</accession>
<evidence type="ECO:0000256" key="2">
    <source>
        <dbReference type="SAM" id="MobiDB-lite"/>
    </source>
</evidence>
<feature type="non-terminal residue" evidence="3">
    <location>
        <position position="1"/>
    </location>
</feature>
<sequence length="142" mass="16304">MYSQTRTVVPTVGLDETFPQCLKIRRSTLELTNYEEGDQRRCLSHAVSSLQARSEEQSKLSVEAEQCQMEAKERHKIAEERYRKTLRMAEEREEELRRQLAVVKATMEKPTGLLLTVSPQPFGHNLSAKKSTRHLFPRASGS</sequence>
<organism evidence="3 4">
    <name type="scientific">Mucuna pruriens</name>
    <name type="common">Velvet bean</name>
    <name type="synonym">Dolichos pruriens</name>
    <dbReference type="NCBI Taxonomy" id="157652"/>
    <lineage>
        <taxon>Eukaryota</taxon>
        <taxon>Viridiplantae</taxon>
        <taxon>Streptophyta</taxon>
        <taxon>Embryophyta</taxon>
        <taxon>Tracheophyta</taxon>
        <taxon>Spermatophyta</taxon>
        <taxon>Magnoliopsida</taxon>
        <taxon>eudicotyledons</taxon>
        <taxon>Gunneridae</taxon>
        <taxon>Pentapetalae</taxon>
        <taxon>rosids</taxon>
        <taxon>fabids</taxon>
        <taxon>Fabales</taxon>
        <taxon>Fabaceae</taxon>
        <taxon>Papilionoideae</taxon>
        <taxon>50 kb inversion clade</taxon>
        <taxon>NPAAA clade</taxon>
        <taxon>indigoferoid/millettioid clade</taxon>
        <taxon>Phaseoleae</taxon>
        <taxon>Mucuna</taxon>
    </lineage>
</organism>
<keyword evidence="4" id="KW-1185">Reference proteome</keyword>
<gene>
    <name evidence="3" type="ORF">CR513_44336</name>
</gene>
<reference evidence="3" key="1">
    <citation type="submission" date="2018-05" db="EMBL/GenBank/DDBJ databases">
        <title>Draft genome of Mucuna pruriens seed.</title>
        <authorList>
            <person name="Nnadi N.E."/>
            <person name="Vos R."/>
            <person name="Hasami M.H."/>
            <person name="Devisetty U.K."/>
            <person name="Aguiy J.C."/>
        </authorList>
    </citation>
    <scope>NUCLEOTIDE SEQUENCE [LARGE SCALE GENOMIC DNA]</scope>
    <source>
        <strain evidence="3">JCA_2017</strain>
    </source>
</reference>
<dbReference type="EMBL" id="QJKJ01009737">
    <property type="protein sequence ID" value="RDX75754.1"/>
    <property type="molecule type" value="Genomic_DNA"/>
</dbReference>
<feature type="region of interest" description="Disordered" evidence="2">
    <location>
        <begin position="121"/>
        <end position="142"/>
    </location>
</feature>
<dbReference type="Proteomes" id="UP000257109">
    <property type="component" value="Unassembled WGS sequence"/>
</dbReference>
<dbReference type="AlphaFoldDB" id="A0A371FBS9"/>
<evidence type="ECO:0000256" key="1">
    <source>
        <dbReference type="SAM" id="Coils"/>
    </source>
</evidence>
<evidence type="ECO:0000313" key="4">
    <source>
        <dbReference type="Proteomes" id="UP000257109"/>
    </source>
</evidence>
<evidence type="ECO:0000313" key="3">
    <source>
        <dbReference type="EMBL" id="RDX75754.1"/>
    </source>
</evidence>